<dbReference type="OrthoDB" id="6153081at2759"/>
<sequence>MAEPLEPVTTTSSSLTPLYGGGLVQQSHSAAANATDVAASTTTAISVPGGTGTKSSAAAASGGNVAAIQTTITEQATGQSTQVDVDPRAQLAFYLHCISSVLDGFFGVCNGIIKDLTFGEFKRLLDHEKFRQLTAKECDKLLLLADALPPTLFINKVFFENSQKCKGSSNEFYKIEEVEKSLAIQNDVMFRGENRHVSEIMYHTPNFFKNRYYEPMRSLEHRLRAIRKGHHLETFSENYKVHLFLSLLFPFWVIVWTALCIQESKPRDPTSEGAVP</sequence>
<proteinExistence type="predicted"/>
<evidence type="ECO:0000313" key="1">
    <source>
        <dbReference type="Proteomes" id="UP000694844"/>
    </source>
</evidence>
<dbReference type="KEGG" id="cvn:111127741"/>
<dbReference type="AlphaFoldDB" id="A0A8B8DLQ0"/>
<organism evidence="1 2">
    <name type="scientific">Crassostrea virginica</name>
    <name type="common">Eastern oyster</name>
    <dbReference type="NCBI Taxonomy" id="6565"/>
    <lineage>
        <taxon>Eukaryota</taxon>
        <taxon>Metazoa</taxon>
        <taxon>Spiralia</taxon>
        <taxon>Lophotrochozoa</taxon>
        <taxon>Mollusca</taxon>
        <taxon>Bivalvia</taxon>
        <taxon>Autobranchia</taxon>
        <taxon>Pteriomorphia</taxon>
        <taxon>Ostreida</taxon>
        <taxon>Ostreoidea</taxon>
        <taxon>Ostreidae</taxon>
        <taxon>Crassostrea</taxon>
    </lineage>
</organism>
<protein>
    <submittedName>
        <fullName evidence="2">Uncharacterized protein LOC111127741</fullName>
    </submittedName>
</protein>
<dbReference type="RefSeq" id="XP_022328680.1">
    <property type="nucleotide sequence ID" value="XM_022472972.1"/>
</dbReference>
<dbReference type="GeneID" id="111127741"/>
<keyword evidence="1" id="KW-1185">Reference proteome</keyword>
<evidence type="ECO:0000313" key="2">
    <source>
        <dbReference type="RefSeq" id="XP_022328680.1"/>
    </source>
</evidence>
<accession>A0A8B8DLQ0</accession>
<name>A0A8B8DLQ0_CRAVI</name>
<dbReference type="Proteomes" id="UP000694844">
    <property type="component" value="Chromosome 4"/>
</dbReference>
<gene>
    <name evidence="2" type="primary">LOC111127741</name>
</gene>
<reference evidence="2" key="1">
    <citation type="submission" date="2025-08" db="UniProtKB">
        <authorList>
            <consortium name="RefSeq"/>
        </authorList>
    </citation>
    <scope>IDENTIFICATION</scope>
    <source>
        <tissue evidence="2">Whole sample</tissue>
    </source>
</reference>